<keyword evidence="8" id="KW-1185">Reference proteome</keyword>
<feature type="domain" description="Calx-beta" evidence="6">
    <location>
        <begin position="86"/>
        <end position="184"/>
    </location>
</feature>
<gene>
    <name evidence="7" type="ORF">H8K55_14850</name>
</gene>
<dbReference type="SUPFAM" id="SSF141072">
    <property type="entry name" value="CalX-like"/>
    <property type="match status" value="29"/>
</dbReference>
<sequence>SGTSTTATTVNVTPSSGTAVLGTDTGVQQVSTDGGVTWNTLGSSVVVPAGANGFQVRIATTNDGVVEGSETITLSAATAQNSAAIVGTGTITDGAVPTISISGPGDVNEAAGTVTYTVTLSSANAAPVSVNYSTANGSAVAGSDYTAVAGNVTFAPGETSKTITVAITNDTVFEGAENFQVNLSAPTNATLGTSSVTTTIHDDGTGTGGGDDDRLVVTSVSSPTVGEGGNLVFSVTLSGTSTTATTVNVTPSSGTAVLGTDTGVQQVSTDGGVTWNTLGSSVVVPAGANGFQVRIATTNDGVVEGSETITLSAATAQNSAAIVGTGTITDGAVPTISISGPGDVNEAAGTVTYTVTLSSANAAPVSVNYSTANGSAVAGSDYTAVAGNVTFAPGETSKTITVAITNDTVFEGAENFQVNLSAPTNATLGTSSVTTTIHDDGTGTGGNNNDTPTLSVSNVTVAESGGFAQFTVSLSNTSTSATSFNLGLAGGNAIGGGTDYGSPTANNLQVSTDGGATWNNATSATIAAGNTSVLVRTPITDDLINEANETFQLTATRTGGFTTNNSAVGTATITDNDAAPSLTINDVTVNEAAGTATFTVTLSAASGQTVTVGYNTSNDTATAGADYAAASGTVSFAPGVTTQTITVNITNDSVFELSERFNVNLVAPVNATISDAQGVGTIRDDGTGPGGNDNDTPSLSVSNVTVAEDGGFAQFTVSLSNASTTPTSFNLALAGGNATGGGTDYGSLGANNLQVSTDGGNTWSNASTATIAAGSTSVLVRTPITDDLINETNETFQLTASRTAGTTTNSSAIGTATIVDNEGAPSISIDNVVVNEDAGVMTFTVTLSHATSDVVSFNYATGNGGVNQATAGSDYVSSVPGANGSIAAGSTTTTITVPINDDYIREGNETFNVTLSNLSVNVASSGNTLVGQGTITDAGSPSTPPDVPEVVDSVDTVYAHISVDAASVAEGGVLTYTVTLKDSSGNVVSVPAGSSIAVALKWSGVATAGVDTSALPTSVNVSGGGSTTFTVTATDDYLKEGSESLIATISGVTDTNSRYEAVAVGSSNTATSAITDEAVPSTGDTVYAHISVDAASVAEGGVLTYTVTLKDSSGNVVSVPAGSSIAVALNWSGVATAGVDTSALPSSVNVSGGSSTTFTVTATDDYLKEGSESLIATISGVTDTNSRYEAVAVGSSNTATSAITDEAVPSTGDTVYAHISVDAASVAEGGVLTYTVTLKDSSGNVVSVPAGSSIAVALNWSGVATAGVDTSALPSSVNVSGGSSTTFTVTATDDYLKEGSESLIATISGVTDTNSRYEAVAVGSSNTATSAITDEAVPSTGDTVYAHIGVDAASVAEGGVLSYTVTLKDSSGNVVSVPAGSSIAVALNWSGVATAGVDTSALPASVNVSGGSSTTFTVTATDDYLKEGSESLIATISGVTDTNSRYEAVAVGSSNTASSAITDEAVPSTGDTVYAHISVDAASVAEGGVLTYTVTLKDSSGNVVSVPAGSSIAVALNWSGVATAGVDTSALPASVNVSGGSSTTFTVTATDDYLKEGSESLIATISGVTDTNSRYEAVAVGSSNTASSAITDEAVPSTGDTVYAHISVDAASVAEGGVLTYTVTLKDSSGNVVSVPAGSSIAVALNWSGVATAGVDTSALPASVNVSGGSSTTFTVTATDDYLKEGSESLIATISGVTDTNNRYEAVAVGSSNTATSAITDEAVPSTGDTVYAHISVDAASVAEGGVLTYTVTLKDSSGNVVSVPAGSSIAVALNWSGVATAGVDTSALPSSVNVSGGSSTTFTVTATDDYLKEGSESLIATISGVTDTNNRYEAVAVGSSNTATSAINDDVSPSTEDTVFAVISGPTTVTEGETTTAFTVRLVDSSGNPVTVTANTNVTIKFSDISSELGDFDHADKVVTIFANTNSATFTVATNPDVDFDNDSFKATITNVQDTGEFELIDIVSGVGAQTANVTTTISDDDAAPTISIDNVTVNEDAGTMTFTVTLSHATTADVTFDFATSNGIISPATAGIDYIASSIGANGSILAGSTTTTITININDDFVREGNEILNVNLSNVSANVDVGNSDLVGVGTITDVGSVVVDPDIQEPVSAEDTVYAHISVDAASVAEGGVLTYTVTLKDSSGNVVSVPAGSSIAVALNWSGVATAGVDTSALPASVNISGGSSSTFTVTATDDYLKEGSESLIATISGVTDTNSRYEAVAIGSSNTATSAITDEAVPSTGDTVYAHISVDAASVAEGGVLTYTVTLKDSSGNVVSVPAGSSIAVALNWSGVATAGVDTSALPASVNVSGGSSTTFTVTATDDYLKEGSESLIATISGVTDTNSRYEAVAVGSSNTATSAITDEAVPSTGDTVYAHISVDAASVAEGGVLTYTVTLKDSSGNVVSVPAGSSIAVALNWSGVATAGVDTSALPASINVSGGSSTTFTVTATDDYLKEGSESLIVTISGVTDTNNRYEAVAVGSSNTATSAITDEAVPSTGDTVYAHISVDAASVAEGGVLTYTVTLKDSSGNVVSVPAGSSIAVALNWSGVATAGVDTSALPASVNVSGGSSTTFTVTATDDYLKEGSESLIATISGVTDTNSRYEAVAVGSSNTATSAITDEAVPSTGDTVYAHISVDAASVTEGGVLTYTVTLKDSSGNVVSVPAGSSVAVALNWSGVATAGVDTSALPASVNISGGSSTFTVTATDDYLKEGSESLIATISGVTDTNSRYEAVAIGSSNTATSAITDEAVPSTGDTVYAHISVDAASVAEGGVLTYTVTLKDSSGNVVSVPAGSSIAVALNWSGVATAGVDTSALPASVNVSGGSSTTFTVTATDDYLKEGSESLIATISGVTDTNNRYEAVAVGSSNTATSAITDEAVPSTGDTVYAHISVDAASVAEGGVLTYTVTLKDSSGNVVSVPAGSSIAVALNWSGVATAGVDTSALPASINVSGGSSTTFTVTATDDYLKEGSESLIVTISGVTDTNNRYEAVAVGSSNTATSAITDEAVPSTGDTVYAHISVDAASVAEGGVLTYTVTLKDSSGNVVSVPAGSSIAVALNWSGVATAGVDTSALPASVNVSGGSSTTFTVTATDDYLKEGSESLIATISGVTDTNNRYEAVAVGSSNTATSAITDEAVPSTGDTVYAHISVDAASVAEGGVLTYTVTLKDSSGNVVSVPAGSSVAVALNWSGVATAGVDTSALPASVNVSGGSSTTFTVTATDDYLKEGSESLIATISGVTDTNSRYEAVAVGSSNTATSAITDEAVPSTGDTVYAHISVDAASVAEGGVLTYTVTLKDSSGNVVSVPAGSSIAVALNWSGVATAGVDTSALPASVNVSGGSTTTFTVTATDDVLKEDTESLIATISGVIDTNSSFESVAIGSVNVASSSITDNDATPSLSINDVTVNEAAGTATFTVTLSAASGQTVSVGYNTSNGTATAGSDYTAASGTLTFNPGVTTQTITVNISNDSVFELSENFNVNLVTPTNATISDNLGIGTIKDDGTGTGGSDNDTPTLSVSNVTVAESGGFAQFTVSLSNASTTATSVSLALGGGTATGSGTDYGSATATNLQVSTDGGATWGNATTATIAAGSTSVLVRTPITDDLINEVTETFDLTVTRTAGTTTNASAAGTATITDNDGTPSLSINDVTVNEAAGTATFTVTLSAASGQTVSVGYNTSNGTATAGSDYTAASGTLTFNPGVTTQTITVNISNDSVFELSENFNVNLVTPTNATISDNLGIGT</sequence>
<name>A0ABR6YE83_9BURK</name>
<dbReference type="Gene3D" id="2.60.40.2030">
    <property type="match status" value="26"/>
</dbReference>
<keyword evidence="1" id="KW-0732">Signal</keyword>
<dbReference type="EMBL" id="JACOGA010000013">
    <property type="protein sequence ID" value="MBC3874869.1"/>
    <property type="molecule type" value="Genomic_DNA"/>
</dbReference>
<comment type="caution">
    <text evidence="7">The sequence shown here is derived from an EMBL/GenBank/DDBJ whole genome shotgun (WGS) entry which is preliminary data.</text>
</comment>
<feature type="domain" description="Calx-beta" evidence="6">
    <location>
        <begin position="1975"/>
        <end position="2077"/>
    </location>
</feature>
<dbReference type="PANTHER" id="PTHR11878">
    <property type="entry name" value="SODIUM/CALCIUM EXCHANGER"/>
    <property type="match status" value="1"/>
</dbReference>
<evidence type="ECO:0000259" key="6">
    <source>
        <dbReference type="SMART" id="SM00237"/>
    </source>
</evidence>
<dbReference type="PANTHER" id="PTHR11878:SF65">
    <property type="entry name" value="NA_CA-EXCHANGE PROTEIN, ISOFORM G"/>
    <property type="match status" value="1"/>
</dbReference>
<keyword evidence="2" id="KW-0677">Repeat</keyword>
<dbReference type="Pfam" id="PF03160">
    <property type="entry name" value="Calx-beta"/>
    <property type="match status" value="12"/>
</dbReference>
<feature type="non-terminal residue" evidence="7">
    <location>
        <position position="1"/>
    </location>
</feature>
<feature type="domain" description="Calx-beta" evidence="6">
    <location>
        <begin position="3636"/>
        <end position="3733"/>
    </location>
</feature>
<dbReference type="InterPro" id="IPR051171">
    <property type="entry name" value="CaCA"/>
</dbReference>
<feature type="domain" description="Calx-beta" evidence="6">
    <location>
        <begin position="323"/>
        <end position="421"/>
    </location>
</feature>
<feature type="domain" description="Calx-beta" evidence="6">
    <location>
        <begin position="3508"/>
        <end position="3623"/>
    </location>
</feature>
<evidence type="ECO:0000313" key="7">
    <source>
        <dbReference type="EMBL" id="MBC3874869.1"/>
    </source>
</evidence>
<keyword evidence="4" id="KW-0406">Ion transport</keyword>
<feature type="domain" description="Calx-beta" evidence="6">
    <location>
        <begin position="569"/>
        <end position="666"/>
    </location>
</feature>
<dbReference type="SMART" id="SM00710">
    <property type="entry name" value="PbH1"/>
    <property type="match status" value="17"/>
</dbReference>
<organism evidence="7 8">
    <name type="scientific">Undibacterium flavidum</name>
    <dbReference type="NCBI Taxonomy" id="2762297"/>
    <lineage>
        <taxon>Bacteria</taxon>
        <taxon>Pseudomonadati</taxon>
        <taxon>Pseudomonadota</taxon>
        <taxon>Betaproteobacteria</taxon>
        <taxon>Burkholderiales</taxon>
        <taxon>Oxalobacteraceae</taxon>
        <taxon>Undibacterium</taxon>
    </lineage>
</organism>
<evidence type="ECO:0000256" key="5">
    <source>
        <dbReference type="SAM" id="MobiDB-lite"/>
    </source>
</evidence>
<dbReference type="RefSeq" id="WP_186942840.1">
    <property type="nucleotide sequence ID" value="NZ_JACOGA010000013.1"/>
</dbReference>
<feature type="domain" description="Calx-beta" evidence="6">
    <location>
        <begin position="669"/>
        <end position="801"/>
    </location>
</feature>
<feature type="non-terminal residue" evidence="7">
    <location>
        <position position="3748"/>
    </location>
</feature>
<dbReference type="InterPro" id="IPR006626">
    <property type="entry name" value="PbH1"/>
</dbReference>
<protein>
    <recommendedName>
        <fullName evidence="6">Calx-beta domain-containing protein</fullName>
    </recommendedName>
</protein>
<feature type="region of interest" description="Disordered" evidence="5">
    <location>
        <begin position="678"/>
        <end position="697"/>
    </location>
</feature>
<evidence type="ECO:0000256" key="2">
    <source>
        <dbReference type="ARBA" id="ARBA00022737"/>
    </source>
</evidence>
<dbReference type="Proteomes" id="UP000624279">
    <property type="component" value="Unassembled WGS sequence"/>
</dbReference>
<dbReference type="InterPro" id="IPR038081">
    <property type="entry name" value="CalX-like_sf"/>
</dbReference>
<evidence type="ECO:0000256" key="3">
    <source>
        <dbReference type="ARBA" id="ARBA00022837"/>
    </source>
</evidence>
<feature type="domain" description="Calx-beta" evidence="6">
    <location>
        <begin position="814"/>
        <end position="916"/>
    </location>
</feature>
<dbReference type="InterPro" id="IPR003644">
    <property type="entry name" value="Calx_beta"/>
</dbReference>
<evidence type="ECO:0000256" key="4">
    <source>
        <dbReference type="ARBA" id="ARBA00023065"/>
    </source>
</evidence>
<keyword evidence="3" id="KW-0106">Calcium</keyword>
<accession>A0ABR6YE83</accession>
<proteinExistence type="predicted"/>
<reference evidence="7 8" key="1">
    <citation type="submission" date="2020-08" db="EMBL/GenBank/DDBJ databases">
        <title>Novel species isolated from subtropical streams in China.</title>
        <authorList>
            <person name="Lu H."/>
        </authorList>
    </citation>
    <scope>NUCLEOTIDE SEQUENCE [LARGE SCALE GENOMIC DNA]</scope>
    <source>
        <strain evidence="7 8">LX15W</strain>
    </source>
</reference>
<feature type="domain" description="Calx-beta" evidence="6">
    <location>
        <begin position="3391"/>
        <end position="3488"/>
    </location>
</feature>
<evidence type="ECO:0000256" key="1">
    <source>
        <dbReference type="ARBA" id="ARBA00022729"/>
    </source>
</evidence>
<dbReference type="SMART" id="SM00237">
    <property type="entry name" value="Calx_beta"/>
    <property type="match status" value="9"/>
</dbReference>
<evidence type="ECO:0000313" key="8">
    <source>
        <dbReference type="Proteomes" id="UP000624279"/>
    </source>
</evidence>
<keyword evidence="4" id="KW-0813">Transport</keyword>